<dbReference type="Gene3D" id="2.30.30.320">
    <property type="entry name" value="DUF1653-like domain"/>
    <property type="match status" value="1"/>
</dbReference>
<proteinExistence type="predicted"/>
<comment type="caution">
    <text evidence="2">The sequence shown here is derived from an EMBL/GenBank/DDBJ whole genome shotgun (WGS) entry which is preliminary data.</text>
</comment>
<accession>A0ABW3HH95</accession>
<dbReference type="InterPro" id="IPR023387">
    <property type="entry name" value="DUF1653-like_dom"/>
</dbReference>
<keyword evidence="3" id="KW-1185">Reference proteome</keyword>
<name>A0ABW3HH95_9GAMM</name>
<sequence>MKNQLDPTIARGIYQHYKGPYYQVLDVVRHSESEEWLVYYRTCYGDWSRWVRPYDMFVGTIKIDGVEQRRFAYIAATLSELGLLEPTV</sequence>
<protein>
    <submittedName>
        <fullName evidence="2">DUF1653 domain-containing protein</fullName>
    </submittedName>
</protein>
<dbReference type="Proteomes" id="UP001597044">
    <property type="component" value="Unassembled WGS sequence"/>
</dbReference>
<evidence type="ECO:0000313" key="3">
    <source>
        <dbReference type="Proteomes" id="UP001597044"/>
    </source>
</evidence>
<feature type="domain" description="DUF1653" evidence="1">
    <location>
        <begin position="12"/>
        <end position="73"/>
    </location>
</feature>
<dbReference type="Pfam" id="PF07866">
    <property type="entry name" value="DUF1653"/>
    <property type="match status" value="1"/>
</dbReference>
<reference evidence="3" key="1">
    <citation type="journal article" date="2019" name="Int. J. Syst. Evol. Microbiol.">
        <title>The Global Catalogue of Microorganisms (GCM) 10K type strain sequencing project: providing services to taxonomists for standard genome sequencing and annotation.</title>
        <authorList>
            <consortium name="The Broad Institute Genomics Platform"/>
            <consortium name="The Broad Institute Genome Sequencing Center for Infectious Disease"/>
            <person name="Wu L."/>
            <person name="Ma J."/>
        </authorList>
    </citation>
    <scope>NUCLEOTIDE SEQUENCE [LARGE SCALE GENOMIC DNA]</scope>
    <source>
        <strain evidence="3">CCUG 63419</strain>
    </source>
</reference>
<organism evidence="2 3">
    <name type="scientific">Paraperlucidibaca wandonensis</name>
    <dbReference type="NCBI Taxonomy" id="1268273"/>
    <lineage>
        <taxon>Bacteria</taxon>
        <taxon>Pseudomonadati</taxon>
        <taxon>Pseudomonadota</taxon>
        <taxon>Gammaproteobacteria</taxon>
        <taxon>Moraxellales</taxon>
        <taxon>Moraxellaceae</taxon>
        <taxon>Paraperlucidibaca</taxon>
    </lineage>
</organism>
<evidence type="ECO:0000259" key="1">
    <source>
        <dbReference type="Pfam" id="PF07866"/>
    </source>
</evidence>
<evidence type="ECO:0000313" key="2">
    <source>
        <dbReference type="EMBL" id="MFD0948789.1"/>
    </source>
</evidence>
<dbReference type="InterPro" id="IPR037135">
    <property type="entry name" value="DUF1653-like_dom_sf"/>
</dbReference>
<gene>
    <name evidence="2" type="ORF">ACFQ0F_00005</name>
</gene>
<dbReference type="RefSeq" id="WP_340674543.1">
    <property type="nucleotide sequence ID" value="NZ_JBHTIT010000001.1"/>
</dbReference>
<dbReference type="EMBL" id="JBHTIT010000001">
    <property type="protein sequence ID" value="MFD0948789.1"/>
    <property type="molecule type" value="Genomic_DNA"/>
</dbReference>